<comment type="caution">
    <text evidence="7">The sequence shown here is derived from an EMBL/GenBank/DDBJ whole genome shotgun (WGS) entry which is preliminary data.</text>
</comment>
<protein>
    <submittedName>
        <fullName evidence="7">Transposase Tn3 protein</fullName>
    </submittedName>
</protein>
<comment type="similarity">
    <text evidence="1">Belongs to the transposase 7 family.</text>
</comment>
<keyword evidence="3" id="KW-0238">DNA-binding</keyword>
<organism evidence="7 8">
    <name type="scientific">Pseudomonas savastanoi</name>
    <name type="common">Pseudomonas syringae pv. savastanoi</name>
    <dbReference type="NCBI Taxonomy" id="29438"/>
    <lineage>
        <taxon>Bacteria</taxon>
        <taxon>Pseudomonadati</taxon>
        <taxon>Pseudomonadota</taxon>
        <taxon>Gammaproteobacteria</taxon>
        <taxon>Pseudomonadales</taxon>
        <taxon>Pseudomonadaceae</taxon>
        <taxon>Pseudomonas</taxon>
    </lineage>
</organism>
<dbReference type="GO" id="GO:0004803">
    <property type="term" value="F:transposase activity"/>
    <property type="evidence" value="ECO:0007669"/>
    <property type="project" value="InterPro"/>
</dbReference>
<name>A0A3M5BRG8_PSESS</name>
<feature type="domain" description="Tn3 transposase DDE" evidence="5">
    <location>
        <begin position="621"/>
        <end position="1013"/>
    </location>
</feature>
<evidence type="ECO:0000313" key="7">
    <source>
        <dbReference type="EMBL" id="RMS28090.1"/>
    </source>
</evidence>
<dbReference type="GO" id="GO:0006313">
    <property type="term" value="P:DNA transposition"/>
    <property type="evidence" value="ECO:0007669"/>
    <property type="project" value="InterPro"/>
</dbReference>
<dbReference type="GO" id="GO:0003677">
    <property type="term" value="F:DNA binding"/>
    <property type="evidence" value="ECO:0007669"/>
    <property type="project" value="UniProtKB-KW"/>
</dbReference>
<dbReference type="Proteomes" id="UP000269801">
    <property type="component" value="Unassembled WGS sequence"/>
</dbReference>
<dbReference type="Pfam" id="PF13700">
    <property type="entry name" value="DUF4158"/>
    <property type="match status" value="1"/>
</dbReference>
<keyword evidence="2" id="KW-0815">Transposition</keyword>
<proteinExistence type="inferred from homology"/>
<dbReference type="InterPro" id="IPR047653">
    <property type="entry name" value="Tn3-like_transpos"/>
</dbReference>
<evidence type="ECO:0000259" key="6">
    <source>
        <dbReference type="Pfam" id="PF13700"/>
    </source>
</evidence>
<evidence type="ECO:0000256" key="3">
    <source>
        <dbReference type="ARBA" id="ARBA00023125"/>
    </source>
</evidence>
<dbReference type="Pfam" id="PF01526">
    <property type="entry name" value="DDE_Tnp_Tn3"/>
    <property type="match status" value="1"/>
</dbReference>
<feature type="non-terminal residue" evidence="7">
    <location>
        <position position="1"/>
    </location>
</feature>
<gene>
    <name evidence="7" type="ORF">ALP70_05279</name>
</gene>
<reference evidence="7 8" key="1">
    <citation type="submission" date="2018-08" db="EMBL/GenBank/DDBJ databases">
        <title>Recombination of ecologically and evolutionarily significant loci maintains genetic cohesion in the Pseudomonas syringae species complex.</title>
        <authorList>
            <person name="Dillon M."/>
            <person name="Thakur S."/>
            <person name="Almeida R.N.D."/>
            <person name="Weir B.S."/>
            <person name="Guttman D.S."/>
        </authorList>
    </citation>
    <scope>NUCLEOTIDE SEQUENCE [LARGE SCALE GENOMIC DNA]</scope>
    <source>
        <strain evidence="7 8">ICMP 13685</strain>
    </source>
</reference>
<dbReference type="AlphaFoldDB" id="A0A3M5BRG8"/>
<evidence type="ECO:0000256" key="1">
    <source>
        <dbReference type="ARBA" id="ARBA00009402"/>
    </source>
</evidence>
<evidence type="ECO:0000256" key="2">
    <source>
        <dbReference type="ARBA" id="ARBA00022578"/>
    </source>
</evidence>
<keyword evidence="4" id="KW-0233">DNA recombination</keyword>
<dbReference type="InterPro" id="IPR002513">
    <property type="entry name" value="Tn3_Tnp_DDE_dom"/>
</dbReference>
<sequence>CMQLCNPPAHEISKNDNRLTRSGTVMAAKSERLTILSDAEQEALYGLPDFDDTQRLEYLALTDAELALASSRPGMPAQVYCVLPIGYFKAKHAFFRFDWNEVEDDCAFVLRRYFTDEPFECKAVTKHEHYTQRERIAELFCYLPWVASFLPQLAQQAALIVRRDVIPGFIATELIVWLNEHKIIRPGYTTLQELVSEALSAERRRLGGLLAEVLDDPARAAMAQLLVRDDTLSQLAALKQDAKDFGWRQMAREREKRATLEPLHSIAKALLPKLGVSQQNLLYYASLANFYTVHDLRNLKADQSHLYLLCYAWVRYRQLSDNLVDAMAYHMKQLEDQSSAGAKQSFVAEQVRRQQDTPQVGRLLSLYIDDSVPDPTPFGDARQRAYKIMPRDALLTTAQRMSAKPVSKLALHWQAVDGLAERIRRHLRPLYVALDLAATNPDSPWLVALAWAKGVFAKQQRLSQRPLAECPAATLPKRLRPYLLTFDADGKSTGLHADRYEFWLYRQVRKRFQSGELYLDDSLQHRHFSDELVSVEEKADALAKMDIPFLRQPVDAQLDALAAELHLQWLALNRELKQGKLTHLEYDKATHKLIWRKPKGENQKAREKAFYEQLPFCDVADVFRFVDGQCQFLSALTPLQPRYAKKVADADSLMAVIIAQAMNHGNQVMARTSDIPYHVLESAYQQYLRHATLHAANDCISNAIAQLPIFPYYSFDLNTLYGAVDGQKFGVERPTVKARYSRKYFGRGKGVVAYTLLCNHVPLNGYLIGAHDYEAHHVFDIWYRNTSDIVPTAITGDMHSVNKANFAILHWFGPRFEPRFANLDDQLKELYCADDLAQYENCLIRPIGKIDRDLIIDEKPNIDRIVATLGLKEMTQGTLIRKLCTYTAQNPTRRAIFEFDKLVRSIYTLRYLRDPQLERNVHRSQNRIESYHQLRSTVAQVGGKKELTGRTDIEIEISNQCARLIANAVIYYNSAILSRLLTKYEASGNANALALITQMSPAAWRHILLNGHYTFQSDGKMLDLDALVAELELG</sequence>
<feature type="domain" description="DUF4158" evidence="6">
    <location>
        <begin position="35"/>
        <end position="198"/>
    </location>
</feature>
<evidence type="ECO:0000256" key="4">
    <source>
        <dbReference type="ARBA" id="ARBA00023172"/>
    </source>
</evidence>
<dbReference type="EMBL" id="RBSL01000181">
    <property type="protein sequence ID" value="RMS28090.1"/>
    <property type="molecule type" value="Genomic_DNA"/>
</dbReference>
<dbReference type="NCBIfam" id="NF033527">
    <property type="entry name" value="transpos_Tn3"/>
    <property type="match status" value="1"/>
</dbReference>
<evidence type="ECO:0000259" key="5">
    <source>
        <dbReference type="Pfam" id="PF01526"/>
    </source>
</evidence>
<dbReference type="InterPro" id="IPR025296">
    <property type="entry name" value="DUF4158"/>
</dbReference>
<evidence type="ECO:0000313" key="8">
    <source>
        <dbReference type="Proteomes" id="UP000269801"/>
    </source>
</evidence>
<accession>A0A3M5BRG8</accession>